<reference evidence="2 3" key="1">
    <citation type="submission" date="2014-09" db="EMBL/GenBank/DDBJ databases">
        <title>Draft genome sequence of Streptomyces natalensis ATCC 27448, producer of the antifungal pimaricin.</title>
        <authorList>
            <person name="Mendes M.V."/>
            <person name="Beites T."/>
            <person name="Pires S."/>
            <person name="Santos C.L."/>
            <person name="Moradas-Ferreira P."/>
        </authorList>
    </citation>
    <scope>NUCLEOTIDE SEQUENCE [LARGE SCALE GENOMIC DNA]</scope>
    <source>
        <strain evidence="2 3">ATCC 27448</strain>
    </source>
</reference>
<evidence type="ECO:0000313" key="3">
    <source>
        <dbReference type="Proteomes" id="UP000032458"/>
    </source>
</evidence>
<gene>
    <name evidence="2" type="ORF">SNA_23230</name>
</gene>
<dbReference type="InterPro" id="IPR036291">
    <property type="entry name" value="NAD(P)-bd_dom_sf"/>
</dbReference>
<comment type="caution">
    <text evidence="2">The sequence shown here is derived from an EMBL/GenBank/DDBJ whole genome shotgun (WGS) entry which is preliminary data.</text>
</comment>
<dbReference type="GO" id="GO:0004029">
    <property type="term" value="F:aldehyde dehydrogenase (NAD+) activity"/>
    <property type="evidence" value="ECO:0007669"/>
    <property type="project" value="TreeGrafter"/>
</dbReference>
<proteinExistence type="predicted"/>
<dbReference type="GO" id="GO:0006694">
    <property type="term" value="P:steroid biosynthetic process"/>
    <property type="evidence" value="ECO:0007669"/>
    <property type="project" value="InterPro"/>
</dbReference>
<dbReference type="PANTHER" id="PTHR48079">
    <property type="entry name" value="PROTEIN YEEZ"/>
    <property type="match status" value="1"/>
</dbReference>
<name>A0A0D7CKZ4_9ACTN</name>
<keyword evidence="3" id="KW-1185">Reference proteome</keyword>
<dbReference type="AlphaFoldDB" id="A0A0D7CKZ4"/>
<evidence type="ECO:0000259" key="1">
    <source>
        <dbReference type="Pfam" id="PF01073"/>
    </source>
</evidence>
<evidence type="ECO:0000313" key="2">
    <source>
        <dbReference type="EMBL" id="KIZ16127.1"/>
    </source>
</evidence>
<dbReference type="Proteomes" id="UP000032458">
    <property type="component" value="Unassembled WGS sequence"/>
</dbReference>
<accession>A0A0D7CKZ4</accession>
<dbReference type="RefSeq" id="WP_030065087.1">
    <property type="nucleotide sequence ID" value="NZ_JRKI01000029.1"/>
</dbReference>
<dbReference type="SUPFAM" id="SSF51735">
    <property type="entry name" value="NAD(P)-binding Rossmann-fold domains"/>
    <property type="match status" value="1"/>
</dbReference>
<dbReference type="GO" id="GO:0016616">
    <property type="term" value="F:oxidoreductase activity, acting on the CH-OH group of donors, NAD or NADP as acceptor"/>
    <property type="evidence" value="ECO:0007669"/>
    <property type="project" value="InterPro"/>
</dbReference>
<dbReference type="PANTHER" id="PTHR48079:SF6">
    <property type="entry name" value="NAD(P)-BINDING DOMAIN-CONTAINING PROTEIN-RELATED"/>
    <property type="match status" value="1"/>
</dbReference>
<sequence length="340" mass="36433">MTGDPASGPARVLVTGGSGFLGREICRRLVARGTPTRSLTRRPSAALERLGVHQYHGDLADPAVVARAVAGCDAVVHSAALAGVSGPTRPYWMTNVHGTRNVLDQCRAHAVRTLVYTSTASVVCPPDGLRNADESAPYPVRHLAAYPWTKAQAERLVLAANRPSLATCSLRPHLIWGPGDPHFLPALRRAVRGRCLFLPGDGSNLVDTTHVRTAAHAHLLALDLLHRRQPVGGRAYFITQDDPRPLRIIATLFLAAAGVRATWCPVPVRLARAAAAAHETAARLARTTGTRELSRFLVAELVQPHWFDLSAARHHLGFVPPVGFSDGIAELTRADGHAAP</sequence>
<organism evidence="2 3">
    <name type="scientific">Streptomyces natalensis ATCC 27448</name>
    <dbReference type="NCBI Taxonomy" id="1240678"/>
    <lineage>
        <taxon>Bacteria</taxon>
        <taxon>Bacillati</taxon>
        <taxon>Actinomycetota</taxon>
        <taxon>Actinomycetes</taxon>
        <taxon>Kitasatosporales</taxon>
        <taxon>Streptomycetaceae</taxon>
        <taxon>Streptomyces</taxon>
    </lineage>
</organism>
<protein>
    <submittedName>
        <fullName evidence="2">3-beta hydroxysteroid dehydrogenase</fullName>
    </submittedName>
</protein>
<dbReference type="Pfam" id="PF01073">
    <property type="entry name" value="3Beta_HSD"/>
    <property type="match status" value="1"/>
</dbReference>
<dbReference type="Gene3D" id="3.40.50.720">
    <property type="entry name" value="NAD(P)-binding Rossmann-like Domain"/>
    <property type="match status" value="1"/>
</dbReference>
<dbReference type="EMBL" id="JRKI01000029">
    <property type="protein sequence ID" value="KIZ16127.1"/>
    <property type="molecule type" value="Genomic_DNA"/>
</dbReference>
<dbReference type="InterPro" id="IPR002225">
    <property type="entry name" value="3Beta_OHSteriod_DH/Estase"/>
</dbReference>
<feature type="domain" description="3-beta hydroxysteroid dehydrogenase/isomerase" evidence="1">
    <location>
        <begin position="13"/>
        <end position="260"/>
    </location>
</feature>
<dbReference type="InterPro" id="IPR051783">
    <property type="entry name" value="NAD(P)-dependent_oxidoreduct"/>
</dbReference>
<dbReference type="GO" id="GO:0005737">
    <property type="term" value="C:cytoplasm"/>
    <property type="evidence" value="ECO:0007669"/>
    <property type="project" value="TreeGrafter"/>
</dbReference>
<dbReference type="PATRIC" id="fig|1240678.4.peg.4947"/>